<evidence type="ECO:0000313" key="2">
    <source>
        <dbReference type="Proteomes" id="UP000286415"/>
    </source>
</evidence>
<name>A0A3R7D827_CLOSI</name>
<proteinExistence type="predicted"/>
<gene>
    <name evidence="1" type="ORF">CSKR_109266</name>
</gene>
<protein>
    <submittedName>
        <fullName evidence="1">Uncharacterized protein</fullName>
    </submittedName>
</protein>
<sequence>MSLQFGRLDDANFAASPDLMFWFLIFHSLHFSCHVLVMSRSLLFCPPSLCFCPPPSNPNDLTSLDVLFDKRASLLVPV</sequence>
<comment type="caution">
    <text evidence="1">The sequence shown here is derived from an EMBL/GenBank/DDBJ whole genome shotgun (WGS) entry which is preliminary data.</text>
</comment>
<dbReference type="OrthoDB" id="10595501at2759"/>
<evidence type="ECO:0000313" key="1">
    <source>
        <dbReference type="EMBL" id="KAG5450896.1"/>
    </source>
</evidence>
<dbReference type="AlphaFoldDB" id="A0A3R7D827"/>
<dbReference type="InParanoid" id="A0A3R7D827"/>
<reference evidence="1 2" key="2">
    <citation type="journal article" date="2021" name="Genomics">
        <title>High-quality reference genome for Clonorchis sinensis.</title>
        <authorList>
            <person name="Young N.D."/>
            <person name="Stroehlein A.J."/>
            <person name="Kinkar L."/>
            <person name="Wang T."/>
            <person name="Sohn W.M."/>
            <person name="Chang B.C.H."/>
            <person name="Kaur P."/>
            <person name="Weisz D."/>
            <person name="Dudchenko O."/>
            <person name="Aiden E.L."/>
            <person name="Korhonen P.K."/>
            <person name="Gasser R.B."/>
        </authorList>
    </citation>
    <scope>NUCLEOTIDE SEQUENCE [LARGE SCALE GENOMIC DNA]</scope>
    <source>
        <strain evidence="1">Cs-k2</strain>
    </source>
</reference>
<reference evidence="1 2" key="1">
    <citation type="journal article" date="2018" name="Biotechnol. Adv.">
        <title>Improved genomic resources and new bioinformatic workflow for the carcinogenic parasite Clonorchis sinensis: Biotechnological implications.</title>
        <authorList>
            <person name="Wang D."/>
            <person name="Korhonen P.K."/>
            <person name="Gasser R.B."/>
            <person name="Young N.D."/>
        </authorList>
    </citation>
    <scope>NUCLEOTIDE SEQUENCE [LARGE SCALE GENOMIC DNA]</scope>
    <source>
        <strain evidence="1">Cs-k2</strain>
    </source>
</reference>
<keyword evidence="2" id="KW-1185">Reference proteome</keyword>
<dbReference type="Proteomes" id="UP000286415">
    <property type="component" value="Unassembled WGS sequence"/>
</dbReference>
<organism evidence="1 2">
    <name type="scientific">Clonorchis sinensis</name>
    <name type="common">Chinese liver fluke</name>
    <dbReference type="NCBI Taxonomy" id="79923"/>
    <lineage>
        <taxon>Eukaryota</taxon>
        <taxon>Metazoa</taxon>
        <taxon>Spiralia</taxon>
        <taxon>Lophotrochozoa</taxon>
        <taxon>Platyhelminthes</taxon>
        <taxon>Trematoda</taxon>
        <taxon>Digenea</taxon>
        <taxon>Opisthorchiida</taxon>
        <taxon>Opisthorchiata</taxon>
        <taxon>Opisthorchiidae</taxon>
        <taxon>Clonorchis</taxon>
    </lineage>
</organism>
<dbReference type="EMBL" id="NIRI02000042">
    <property type="protein sequence ID" value="KAG5450896.1"/>
    <property type="molecule type" value="Genomic_DNA"/>
</dbReference>
<accession>A0A3R7D827</accession>